<keyword evidence="2" id="KW-1185">Reference proteome</keyword>
<gene>
    <name evidence="1" type="ORF">V0R53_22890</name>
</gene>
<organism evidence="1 2">
    <name type="scientific">Pseudomonas auratipiscis</name>
    <dbReference type="NCBI Taxonomy" id="3115853"/>
    <lineage>
        <taxon>Bacteria</taxon>
        <taxon>Pseudomonadati</taxon>
        <taxon>Pseudomonadota</taxon>
        <taxon>Gammaproteobacteria</taxon>
        <taxon>Pseudomonadales</taxon>
        <taxon>Pseudomonadaceae</taxon>
        <taxon>Pseudomonas</taxon>
    </lineage>
</organism>
<protein>
    <recommendedName>
        <fullName evidence="3">Inovirus Gp2 family protein</fullName>
    </recommendedName>
</protein>
<evidence type="ECO:0000313" key="1">
    <source>
        <dbReference type="EMBL" id="MEE1869234.1"/>
    </source>
</evidence>
<dbReference type="RefSeq" id="WP_330080673.1">
    <property type="nucleotide sequence ID" value="NZ_JAZDCU010000018.1"/>
</dbReference>
<dbReference type="Proteomes" id="UP001307839">
    <property type="component" value="Unassembled WGS sequence"/>
</dbReference>
<comment type="caution">
    <text evidence="1">The sequence shown here is derived from an EMBL/GenBank/DDBJ whole genome shotgun (WGS) entry which is preliminary data.</text>
</comment>
<accession>A0AB35X0P6</accession>
<sequence>MTSRKTYTHLSQSDIALQVERLVQTIEDSDLPAFRIKQARTGYERIQETRLSRYFDHIQQMVDLFEGRAEYSYSEHLQAFRAACQDIGLERHPDGPTCLNEEGTAYLDHHHSMNVLVARIRQLTRERWYLRRKHDLRHQAKEQEIQVCDYADALCELYSRITIIRVDFHYRSEAQGRLRVEHVFDDLDELIAKHKRNPIFDHLIGHIYSVEQGDKSDGGGYHIHAAYFFNGNVVQGDVYKAIQLGELWEDITHGQGYMHSCNYDKEKYGDECGIGRILRCDRAIRRHVHKAVKYLVKDAQHLRLRPEGARCLRVGQLKPSCRGGKGSSRRGG</sequence>
<proteinExistence type="predicted"/>
<name>A0AB35X0P6_9PSED</name>
<evidence type="ECO:0000313" key="2">
    <source>
        <dbReference type="Proteomes" id="UP001307839"/>
    </source>
</evidence>
<evidence type="ECO:0008006" key="3">
    <source>
        <dbReference type="Google" id="ProtNLM"/>
    </source>
</evidence>
<reference evidence="1 2" key="1">
    <citation type="submission" date="2024-01" db="EMBL/GenBank/DDBJ databases">
        <title>Unpublished Manusciprt.</title>
        <authorList>
            <person name="Duman M."/>
            <person name="Valdes E.G."/>
            <person name="Ajmi N."/>
            <person name="Altun S."/>
            <person name="Saticioglu I.B."/>
        </authorList>
    </citation>
    <scope>NUCLEOTIDE SEQUENCE [LARGE SCALE GENOMIC DNA]</scope>
    <source>
        <strain evidence="1 2">120P</strain>
    </source>
</reference>
<dbReference type="AlphaFoldDB" id="A0AB35X0P6"/>
<dbReference type="EMBL" id="JAZDQP010000019">
    <property type="protein sequence ID" value="MEE1869234.1"/>
    <property type="molecule type" value="Genomic_DNA"/>
</dbReference>